<evidence type="ECO:0000313" key="2">
    <source>
        <dbReference type="Proteomes" id="UP000053927"/>
    </source>
</evidence>
<dbReference type="KEGG" id="shs:STEHIDRAFT_163339"/>
<name>R7RY08_STEHR</name>
<organism evidence="1 2">
    <name type="scientific">Stereum hirsutum (strain FP-91666)</name>
    <name type="common">White-rot fungus</name>
    <dbReference type="NCBI Taxonomy" id="721885"/>
    <lineage>
        <taxon>Eukaryota</taxon>
        <taxon>Fungi</taxon>
        <taxon>Dikarya</taxon>
        <taxon>Basidiomycota</taxon>
        <taxon>Agaricomycotina</taxon>
        <taxon>Agaricomycetes</taxon>
        <taxon>Russulales</taxon>
        <taxon>Stereaceae</taxon>
        <taxon>Stereum</taxon>
    </lineage>
</organism>
<sequence length="160" mass="17970">MVFGAIPAGENLTEDPFVMYGDPIQWVDRYKYVGTTFCSTLRDIFTIHYDLKALAAQRIANVTLAAESMTGALPPKERSIVYLARIDVTIISEYDVAVDVSEANLKKIPYSESGIMSIRHRRFLLALRTLRHFVALPDTRLVHSAYLDSLDLARVALHPS</sequence>
<gene>
    <name evidence="1" type="ORF">STEHIDRAFT_163339</name>
</gene>
<evidence type="ECO:0000313" key="1">
    <source>
        <dbReference type="EMBL" id="EIM79780.1"/>
    </source>
</evidence>
<proteinExistence type="predicted"/>
<dbReference type="RefSeq" id="XP_007311098.1">
    <property type="nucleotide sequence ID" value="XM_007311036.1"/>
</dbReference>
<dbReference type="OrthoDB" id="3065006at2759"/>
<accession>R7RY08</accession>
<dbReference type="EMBL" id="JH687401">
    <property type="protein sequence ID" value="EIM79780.1"/>
    <property type="molecule type" value="Genomic_DNA"/>
</dbReference>
<keyword evidence="2" id="KW-1185">Reference proteome</keyword>
<reference evidence="2" key="1">
    <citation type="journal article" date="2012" name="Science">
        <title>The Paleozoic origin of enzymatic lignin decomposition reconstructed from 31 fungal genomes.</title>
        <authorList>
            <person name="Floudas D."/>
            <person name="Binder M."/>
            <person name="Riley R."/>
            <person name="Barry K."/>
            <person name="Blanchette R.A."/>
            <person name="Henrissat B."/>
            <person name="Martinez A.T."/>
            <person name="Otillar R."/>
            <person name="Spatafora J.W."/>
            <person name="Yadav J.S."/>
            <person name="Aerts A."/>
            <person name="Benoit I."/>
            <person name="Boyd A."/>
            <person name="Carlson A."/>
            <person name="Copeland A."/>
            <person name="Coutinho P.M."/>
            <person name="de Vries R.P."/>
            <person name="Ferreira P."/>
            <person name="Findley K."/>
            <person name="Foster B."/>
            <person name="Gaskell J."/>
            <person name="Glotzer D."/>
            <person name="Gorecki P."/>
            <person name="Heitman J."/>
            <person name="Hesse C."/>
            <person name="Hori C."/>
            <person name="Igarashi K."/>
            <person name="Jurgens J.A."/>
            <person name="Kallen N."/>
            <person name="Kersten P."/>
            <person name="Kohler A."/>
            <person name="Kuees U."/>
            <person name="Kumar T.K.A."/>
            <person name="Kuo A."/>
            <person name="LaButti K."/>
            <person name="Larrondo L.F."/>
            <person name="Lindquist E."/>
            <person name="Ling A."/>
            <person name="Lombard V."/>
            <person name="Lucas S."/>
            <person name="Lundell T."/>
            <person name="Martin R."/>
            <person name="McLaughlin D.J."/>
            <person name="Morgenstern I."/>
            <person name="Morin E."/>
            <person name="Murat C."/>
            <person name="Nagy L.G."/>
            <person name="Nolan M."/>
            <person name="Ohm R.A."/>
            <person name="Patyshakuliyeva A."/>
            <person name="Rokas A."/>
            <person name="Ruiz-Duenas F.J."/>
            <person name="Sabat G."/>
            <person name="Salamov A."/>
            <person name="Samejima M."/>
            <person name="Schmutz J."/>
            <person name="Slot J.C."/>
            <person name="St John F."/>
            <person name="Stenlid J."/>
            <person name="Sun H."/>
            <person name="Sun S."/>
            <person name="Syed K."/>
            <person name="Tsang A."/>
            <person name="Wiebenga A."/>
            <person name="Young D."/>
            <person name="Pisabarro A."/>
            <person name="Eastwood D.C."/>
            <person name="Martin F."/>
            <person name="Cullen D."/>
            <person name="Grigoriev I.V."/>
            <person name="Hibbett D.S."/>
        </authorList>
    </citation>
    <scope>NUCLEOTIDE SEQUENCE [LARGE SCALE GENOMIC DNA]</scope>
    <source>
        <strain evidence="2">FP-91666</strain>
    </source>
</reference>
<dbReference type="Proteomes" id="UP000053927">
    <property type="component" value="Unassembled WGS sequence"/>
</dbReference>
<protein>
    <submittedName>
        <fullName evidence="1">Uncharacterized protein</fullName>
    </submittedName>
</protein>
<dbReference type="AlphaFoldDB" id="R7RY08"/>
<dbReference type="GeneID" id="18802304"/>